<dbReference type="RefSeq" id="XP_022313621.1">
    <property type="nucleotide sequence ID" value="XM_022457913.1"/>
</dbReference>
<dbReference type="GO" id="GO:0005524">
    <property type="term" value="F:ATP binding"/>
    <property type="evidence" value="ECO:0007669"/>
    <property type="project" value="UniProtKB-KW"/>
</dbReference>
<dbReference type="Pfam" id="PF25812">
    <property type="entry name" value="RAD24_helical"/>
    <property type="match status" value="1"/>
</dbReference>
<dbReference type="PANTHER" id="PTHR12172">
    <property type="entry name" value="CELL CYCLE CHECKPOINT PROTEIN RAD17"/>
    <property type="match status" value="1"/>
</dbReference>
<feature type="region of interest" description="Disordered" evidence="8">
    <location>
        <begin position="80"/>
        <end position="105"/>
    </location>
</feature>
<feature type="region of interest" description="Disordered" evidence="8">
    <location>
        <begin position="613"/>
        <end position="664"/>
    </location>
</feature>
<dbReference type="SUPFAM" id="SSF52540">
    <property type="entry name" value="P-loop containing nucleoside triphosphate hydrolases"/>
    <property type="match status" value="1"/>
</dbReference>
<evidence type="ECO:0000256" key="6">
    <source>
        <dbReference type="ARBA" id="ARBA00023242"/>
    </source>
</evidence>
<evidence type="ECO:0000256" key="2">
    <source>
        <dbReference type="ARBA" id="ARBA00006168"/>
    </source>
</evidence>
<dbReference type="Gene3D" id="3.40.50.300">
    <property type="entry name" value="P-loop containing nucleotide triphosphate hydrolases"/>
    <property type="match status" value="1"/>
</dbReference>
<keyword evidence="3" id="KW-0547">Nucleotide-binding</keyword>
<reference evidence="11" key="1">
    <citation type="submission" date="2025-08" db="UniProtKB">
        <authorList>
            <consortium name="RefSeq"/>
        </authorList>
    </citation>
    <scope>IDENTIFICATION</scope>
    <source>
        <tissue evidence="11">Whole sample</tissue>
    </source>
</reference>
<dbReference type="Proteomes" id="UP000694844">
    <property type="component" value="Chromosome 2"/>
</dbReference>
<dbReference type="GO" id="GO:0006281">
    <property type="term" value="P:DNA repair"/>
    <property type="evidence" value="ECO:0007669"/>
    <property type="project" value="InterPro"/>
</dbReference>
<dbReference type="GO" id="GO:0003682">
    <property type="term" value="F:chromatin binding"/>
    <property type="evidence" value="ECO:0007669"/>
    <property type="project" value="TreeGrafter"/>
</dbReference>
<feature type="compositionally biased region" description="Basic and acidic residues" evidence="8">
    <location>
        <begin position="85"/>
        <end position="103"/>
    </location>
</feature>
<dbReference type="InterPro" id="IPR003593">
    <property type="entry name" value="AAA+_ATPase"/>
</dbReference>
<sequence length="664" mass="74188">MWSDNESSRDSVVDLTDSPPLQTKKRKREVLTSKPVPKKASSSQWVTSSFGDFEDFGAFGTSTQTAKTKQSKLVTKPLSQCPQKFDGKKRPSYEDQLWSDKHSPRSASDLAVHKKKIEELQNWLQRHIHVNTQSKAVACPMALLTGPAGAGKTALVKVLAKELNCELKEWSNPIAGSYDESSFPDRRNAWSDYSRVEGSYSSSQLSQFQQFLLRADKYNSLDIFGNVAPGKIILVEEFPNMVYKDAAAFHDILRKYSKVGKCPLVFIISDSSSGESSERLLFPKHLQEELHIENISFNPIAATTMLKILTKIATEEAANGMHKFAIPSKAVIESISMSSAGDIRGAINALQFACLKDTHDLLPVATKGKQTKKKTSKGESKSNKKTGNKSSSDPDSTLAAIGGRDTSLFLFRALGKILYCKRDDPSNHPALPKLPPHLGEHERDPLSLNPEEVIEKCNLSGDYFSAYLHQNYLEFFSEISDVVRASEYLSDSDFMTFEWSTRSVLAEYAASIATRGLLHSNSSRSKHTTGGSGLGWKPLHKPQWYSVCKTERQHCESARHLFKSYACPPDVLQTELVPFLSLIDVTLHDPGQISFIHEISKFTSTKFRSEKLDERDVELDQNSQDLETPDVTKTEDGDLTSSQNKVVTEEVEEEEEYEITDFDD</sequence>
<keyword evidence="10" id="KW-1185">Reference proteome</keyword>
<feature type="compositionally biased region" description="Acidic residues" evidence="8">
    <location>
        <begin position="649"/>
        <end position="664"/>
    </location>
</feature>
<dbReference type="InterPro" id="IPR027417">
    <property type="entry name" value="P-loop_NTPase"/>
</dbReference>
<proteinExistence type="inferred from homology"/>
<dbReference type="GO" id="GO:0000077">
    <property type="term" value="P:DNA damage checkpoint signaling"/>
    <property type="evidence" value="ECO:0007669"/>
    <property type="project" value="TreeGrafter"/>
</dbReference>
<evidence type="ECO:0000256" key="1">
    <source>
        <dbReference type="ARBA" id="ARBA00004123"/>
    </source>
</evidence>
<keyword evidence="5" id="KW-0067">ATP-binding</keyword>
<evidence type="ECO:0000313" key="11">
    <source>
        <dbReference type="RefSeq" id="XP_022313621.1"/>
    </source>
</evidence>
<comment type="similarity">
    <text evidence="2">Belongs to the rad17/RAD24 family.</text>
</comment>
<dbReference type="KEGG" id="cvn:111118434"/>
<evidence type="ECO:0000256" key="7">
    <source>
        <dbReference type="ARBA" id="ARBA00023306"/>
    </source>
</evidence>
<keyword evidence="6" id="KW-0539">Nucleus</keyword>
<evidence type="ECO:0000256" key="4">
    <source>
        <dbReference type="ARBA" id="ARBA00022763"/>
    </source>
</evidence>
<dbReference type="AlphaFoldDB" id="A0A8B8CGH2"/>
<feature type="region of interest" description="Disordered" evidence="8">
    <location>
        <begin position="365"/>
        <end position="398"/>
    </location>
</feature>
<dbReference type="InterPro" id="IPR057927">
    <property type="entry name" value="RAD24-like_helical"/>
</dbReference>
<dbReference type="GeneID" id="111118434"/>
<accession>A0A8B8CGH2</accession>
<comment type="subcellular location">
    <subcellularLocation>
        <location evidence="1">Nucleus</location>
    </subcellularLocation>
</comment>
<dbReference type="PANTHER" id="PTHR12172:SF0">
    <property type="entry name" value="CELL CYCLE CHECKPOINT PROTEIN RAD17"/>
    <property type="match status" value="1"/>
</dbReference>
<name>A0A8B8CGH2_CRAVI</name>
<evidence type="ECO:0000256" key="5">
    <source>
        <dbReference type="ARBA" id="ARBA00022840"/>
    </source>
</evidence>
<evidence type="ECO:0000256" key="3">
    <source>
        <dbReference type="ARBA" id="ARBA00022741"/>
    </source>
</evidence>
<protein>
    <submittedName>
        <fullName evidence="11">Cell cycle checkpoint protein RAD17-like</fullName>
    </submittedName>
</protein>
<feature type="compositionally biased region" description="Basic and acidic residues" evidence="8">
    <location>
        <begin position="1"/>
        <end position="12"/>
    </location>
</feature>
<evidence type="ECO:0000313" key="10">
    <source>
        <dbReference type="Proteomes" id="UP000694844"/>
    </source>
</evidence>
<dbReference type="GO" id="GO:0005634">
    <property type="term" value="C:nucleus"/>
    <property type="evidence" value="ECO:0007669"/>
    <property type="project" value="UniProtKB-SubCell"/>
</dbReference>
<keyword evidence="4" id="KW-0227">DNA damage</keyword>
<organism evidence="10 11">
    <name type="scientific">Crassostrea virginica</name>
    <name type="common">Eastern oyster</name>
    <dbReference type="NCBI Taxonomy" id="6565"/>
    <lineage>
        <taxon>Eukaryota</taxon>
        <taxon>Metazoa</taxon>
        <taxon>Spiralia</taxon>
        <taxon>Lophotrochozoa</taxon>
        <taxon>Mollusca</taxon>
        <taxon>Bivalvia</taxon>
        <taxon>Autobranchia</taxon>
        <taxon>Pteriomorphia</taxon>
        <taxon>Ostreida</taxon>
        <taxon>Ostreoidea</taxon>
        <taxon>Ostreidae</taxon>
        <taxon>Crassostrea</taxon>
    </lineage>
</organism>
<keyword evidence="7" id="KW-0131">Cell cycle</keyword>
<dbReference type="FunFam" id="3.40.50.300:FF:001661">
    <property type="entry name" value="RAD17 checkpoint clamp loader component"/>
    <property type="match status" value="1"/>
</dbReference>
<feature type="domain" description="AAA+ ATPase" evidence="9">
    <location>
        <begin position="138"/>
        <end position="296"/>
    </location>
</feature>
<evidence type="ECO:0000256" key="8">
    <source>
        <dbReference type="SAM" id="MobiDB-lite"/>
    </source>
</evidence>
<dbReference type="OrthoDB" id="10265971at2759"/>
<dbReference type="GO" id="GO:0033314">
    <property type="term" value="P:mitotic DNA replication checkpoint signaling"/>
    <property type="evidence" value="ECO:0007669"/>
    <property type="project" value="TreeGrafter"/>
</dbReference>
<gene>
    <name evidence="11" type="primary">LOC111118434</name>
</gene>
<dbReference type="GO" id="GO:0003689">
    <property type="term" value="F:DNA clamp loader activity"/>
    <property type="evidence" value="ECO:0007669"/>
    <property type="project" value="TreeGrafter"/>
</dbReference>
<dbReference type="InterPro" id="IPR004582">
    <property type="entry name" value="Checkpoint_prot_Rad17_Rad24"/>
</dbReference>
<feature type="region of interest" description="Disordered" evidence="8">
    <location>
        <begin position="1"/>
        <end position="46"/>
    </location>
</feature>
<dbReference type="Pfam" id="PF03215">
    <property type="entry name" value="Rad17"/>
    <property type="match status" value="1"/>
</dbReference>
<dbReference type="SMART" id="SM00382">
    <property type="entry name" value="AAA"/>
    <property type="match status" value="1"/>
</dbReference>
<evidence type="ECO:0000259" key="9">
    <source>
        <dbReference type="SMART" id="SM00382"/>
    </source>
</evidence>